<dbReference type="RefSeq" id="XP_018291395.1">
    <property type="nucleotide sequence ID" value="XM_018435923.1"/>
</dbReference>
<organism evidence="1 2">
    <name type="scientific">Phycomyces blakesleeanus (strain ATCC 8743b / DSM 1359 / FGSC 10004 / NBRC 33097 / NRRL 1555)</name>
    <dbReference type="NCBI Taxonomy" id="763407"/>
    <lineage>
        <taxon>Eukaryota</taxon>
        <taxon>Fungi</taxon>
        <taxon>Fungi incertae sedis</taxon>
        <taxon>Mucoromycota</taxon>
        <taxon>Mucoromycotina</taxon>
        <taxon>Mucoromycetes</taxon>
        <taxon>Mucorales</taxon>
        <taxon>Phycomycetaceae</taxon>
        <taxon>Phycomyces</taxon>
    </lineage>
</organism>
<keyword evidence="2" id="KW-1185">Reference proteome</keyword>
<dbReference type="VEuPathDB" id="FungiDB:PHYBLDRAFT_168713"/>
<protein>
    <submittedName>
        <fullName evidence="1">Uncharacterized protein</fullName>
    </submittedName>
</protein>
<evidence type="ECO:0000313" key="2">
    <source>
        <dbReference type="Proteomes" id="UP000077315"/>
    </source>
</evidence>
<reference evidence="2" key="1">
    <citation type="submission" date="2015-06" db="EMBL/GenBank/DDBJ databases">
        <title>Expansion of signal transduction pathways in fungi by whole-genome duplication.</title>
        <authorList>
            <consortium name="DOE Joint Genome Institute"/>
            <person name="Corrochano L.M."/>
            <person name="Kuo A."/>
            <person name="Marcet-Houben M."/>
            <person name="Polaino S."/>
            <person name="Salamov A."/>
            <person name="Villalobos J.M."/>
            <person name="Alvarez M.I."/>
            <person name="Avalos J."/>
            <person name="Benito E.P."/>
            <person name="Benoit I."/>
            <person name="Burger G."/>
            <person name="Camino L.P."/>
            <person name="Canovas D."/>
            <person name="Cerda-Olmedo E."/>
            <person name="Cheng J.-F."/>
            <person name="Dominguez A."/>
            <person name="Elias M."/>
            <person name="Eslava A.P."/>
            <person name="Glaser F."/>
            <person name="Grimwood J."/>
            <person name="Gutierrez G."/>
            <person name="Heitman J."/>
            <person name="Henrissat B."/>
            <person name="Iturriaga E.A."/>
            <person name="Lang B.F."/>
            <person name="Lavin J.L."/>
            <person name="Lee S."/>
            <person name="Li W."/>
            <person name="Lindquist E."/>
            <person name="Lopez-Garcia S."/>
            <person name="Luque E.M."/>
            <person name="Marcos A.T."/>
            <person name="Martin J."/>
            <person name="McCluskey K."/>
            <person name="Medina H.R."/>
            <person name="Miralles-Duran A."/>
            <person name="Miyazaki A."/>
            <person name="Munoz-Torres E."/>
            <person name="Oguiza J.A."/>
            <person name="Ohm R."/>
            <person name="Olmedo M."/>
            <person name="Orejas M."/>
            <person name="Ortiz-Castellanos L."/>
            <person name="Pisabarro A.G."/>
            <person name="Rodriguez-Romero J."/>
            <person name="Ruiz-Herrera J."/>
            <person name="Ruiz-Vazquez R."/>
            <person name="Sanz C."/>
            <person name="Schackwitz W."/>
            <person name="Schmutz J."/>
            <person name="Shahriari M."/>
            <person name="Shelest E."/>
            <person name="Silva-Franco F."/>
            <person name="Soanes D."/>
            <person name="Syed K."/>
            <person name="Tagua V.G."/>
            <person name="Talbot N.J."/>
            <person name="Thon M."/>
            <person name="De vries R.P."/>
            <person name="Wiebenga A."/>
            <person name="Yadav J.S."/>
            <person name="Braun E.L."/>
            <person name="Baker S."/>
            <person name="Garre V."/>
            <person name="Horwitz B."/>
            <person name="Torres-Martinez S."/>
            <person name="Idnurm A."/>
            <person name="Herrera-Estrella A."/>
            <person name="Gabaldon T."/>
            <person name="Grigoriev I.V."/>
        </authorList>
    </citation>
    <scope>NUCLEOTIDE SEQUENCE [LARGE SCALE GENOMIC DNA]</scope>
    <source>
        <strain evidence="2">NRRL 1555(-)</strain>
    </source>
</reference>
<dbReference type="Proteomes" id="UP000077315">
    <property type="component" value="Unassembled WGS sequence"/>
</dbReference>
<gene>
    <name evidence="1" type="ORF">PHYBLDRAFT_168713</name>
</gene>
<dbReference type="InParanoid" id="A0A162X9E4"/>
<evidence type="ECO:0000313" key="1">
    <source>
        <dbReference type="EMBL" id="OAD73355.1"/>
    </source>
</evidence>
<dbReference type="EMBL" id="KV440981">
    <property type="protein sequence ID" value="OAD73355.1"/>
    <property type="molecule type" value="Genomic_DNA"/>
</dbReference>
<dbReference type="GeneID" id="28996829"/>
<dbReference type="AlphaFoldDB" id="A0A162X9E4"/>
<proteinExistence type="predicted"/>
<name>A0A162X9E4_PHYB8</name>
<accession>A0A162X9E4</accession>
<sequence length="103" mass="11484">MHGVQMWNKKRGLEEYKETNHPSTTYIHLHLNNYIKTSWAALAKKPILAPVPPTRDASARAPASVLTVRNPRLTRKDVPAKAPKKVATVELLASAKSMSSPFR</sequence>